<dbReference type="InterPro" id="IPR051013">
    <property type="entry name" value="MBL_superfamily_lactonases"/>
</dbReference>
<dbReference type="eggNOG" id="COG0491">
    <property type="taxonomic scope" value="Bacteria"/>
</dbReference>
<evidence type="ECO:0000256" key="4">
    <source>
        <dbReference type="ARBA" id="ARBA00022833"/>
    </source>
</evidence>
<organism evidence="7 8">
    <name type="scientific">Hylemonella gracilis str. Niagara R</name>
    <dbReference type="NCBI Taxonomy" id="1458275"/>
    <lineage>
        <taxon>Bacteria</taxon>
        <taxon>Pseudomonadati</taxon>
        <taxon>Pseudomonadota</taxon>
        <taxon>Betaproteobacteria</taxon>
        <taxon>Burkholderiales</taxon>
        <taxon>Comamonadaceae</taxon>
        <taxon>Hylemonella</taxon>
    </lineage>
</organism>
<keyword evidence="2" id="KW-0479">Metal-binding</keyword>
<dbReference type="OrthoDB" id="5443440at2"/>
<keyword evidence="4" id="KW-0862">Zinc</keyword>
<name>A0A016XFB8_9BURK</name>
<dbReference type="SMART" id="SM00849">
    <property type="entry name" value="Lactamase_B"/>
    <property type="match status" value="1"/>
</dbReference>
<dbReference type="InterPro" id="IPR036866">
    <property type="entry name" value="RibonucZ/Hydroxyglut_hydro"/>
</dbReference>
<feature type="chain" id="PRO_5001495388" evidence="5">
    <location>
        <begin position="27"/>
        <end position="325"/>
    </location>
</feature>
<dbReference type="Gene3D" id="3.60.15.10">
    <property type="entry name" value="Ribonuclease Z/Hydroxyacylglutathione hydrolase-like"/>
    <property type="match status" value="1"/>
</dbReference>
<dbReference type="AlphaFoldDB" id="A0A016XFB8"/>
<evidence type="ECO:0000313" key="7">
    <source>
        <dbReference type="EMBL" id="EYC50511.1"/>
    </source>
</evidence>
<evidence type="ECO:0000313" key="8">
    <source>
        <dbReference type="Proteomes" id="UP000023268"/>
    </source>
</evidence>
<dbReference type="PANTHER" id="PTHR42978">
    <property type="entry name" value="QUORUM-QUENCHING LACTONASE YTNP-RELATED-RELATED"/>
    <property type="match status" value="1"/>
</dbReference>
<proteinExistence type="inferred from homology"/>
<dbReference type="GO" id="GO:0046872">
    <property type="term" value="F:metal ion binding"/>
    <property type="evidence" value="ECO:0007669"/>
    <property type="project" value="UniProtKB-KW"/>
</dbReference>
<dbReference type="PANTHER" id="PTHR42978:SF6">
    <property type="entry name" value="QUORUM-QUENCHING LACTONASE YTNP-RELATED"/>
    <property type="match status" value="1"/>
</dbReference>
<protein>
    <submittedName>
        <fullName evidence="7">Beta-lactamase</fullName>
    </submittedName>
</protein>
<feature type="signal peptide" evidence="5">
    <location>
        <begin position="1"/>
        <end position="26"/>
    </location>
</feature>
<dbReference type="SUPFAM" id="SSF56281">
    <property type="entry name" value="Metallo-hydrolase/oxidoreductase"/>
    <property type="match status" value="1"/>
</dbReference>
<feature type="domain" description="Metallo-beta-lactamase" evidence="6">
    <location>
        <begin position="89"/>
        <end position="295"/>
    </location>
</feature>
<dbReference type="InterPro" id="IPR001279">
    <property type="entry name" value="Metallo-B-lactamas"/>
</dbReference>
<dbReference type="GO" id="GO:0016787">
    <property type="term" value="F:hydrolase activity"/>
    <property type="evidence" value="ECO:0007669"/>
    <property type="project" value="UniProtKB-KW"/>
</dbReference>
<keyword evidence="5" id="KW-0732">Signal</keyword>
<dbReference type="STRING" id="1458275.AZ34_05180"/>
<evidence type="ECO:0000256" key="3">
    <source>
        <dbReference type="ARBA" id="ARBA00022801"/>
    </source>
</evidence>
<dbReference type="Proteomes" id="UP000023268">
    <property type="component" value="Unassembled WGS sequence"/>
</dbReference>
<reference evidence="7 8" key="1">
    <citation type="submission" date="2014-02" db="EMBL/GenBank/DDBJ databases">
        <title>Draft Genome of Hylemonella gracilis isolated from the Niagara River.</title>
        <authorList>
            <person name="Pawlowski D.R."/>
            <person name="Koudelka G.B."/>
        </authorList>
    </citation>
    <scope>NUCLEOTIDE SEQUENCE [LARGE SCALE GENOMIC DNA]</scope>
    <source>
        <strain evidence="7 8">Niagara R</strain>
    </source>
</reference>
<accession>A0A016XFB8</accession>
<evidence type="ECO:0000259" key="6">
    <source>
        <dbReference type="SMART" id="SM00849"/>
    </source>
</evidence>
<dbReference type="CDD" id="cd07720">
    <property type="entry name" value="OPHC2-like_MBL-fold"/>
    <property type="match status" value="1"/>
</dbReference>
<dbReference type="EMBL" id="JEMG01000001">
    <property type="protein sequence ID" value="EYC50511.1"/>
    <property type="molecule type" value="Genomic_DNA"/>
</dbReference>
<gene>
    <name evidence="7" type="ORF">AZ34_05180</name>
</gene>
<comment type="caution">
    <text evidence="7">The sequence shown here is derived from an EMBL/GenBank/DDBJ whole genome shotgun (WGS) entry which is preliminary data.</text>
</comment>
<comment type="similarity">
    <text evidence="1">Belongs to the metallo-beta-lactamase superfamily.</text>
</comment>
<evidence type="ECO:0000256" key="2">
    <source>
        <dbReference type="ARBA" id="ARBA00022723"/>
    </source>
</evidence>
<evidence type="ECO:0000256" key="5">
    <source>
        <dbReference type="SAM" id="SignalP"/>
    </source>
</evidence>
<dbReference type="RefSeq" id="WP_035605501.1">
    <property type="nucleotide sequence ID" value="NZ_JEMG01000001.1"/>
</dbReference>
<evidence type="ECO:0000256" key="1">
    <source>
        <dbReference type="ARBA" id="ARBA00007749"/>
    </source>
</evidence>
<sequence length="325" mass="35184">MHTPILLLRRGLLALGLALSTLSLHAAPPAQNTQVPGYYRHAIGNFEVTALYDGFVDLGTPLLKGLRADQIQSLLARMFIDSSQGVQTAVNAYLVHTGEHLVLVDAGAASCFGPSLGQVQDNIRAAGYQPEQVDAVLLTHLHPDHLCGVLDKRGQAAFPKATLWAAQQDIAFWLDEKTANAAPKDNQPFFRMAMDAVRPYQSAGRLRSFQAGDTLLPGVSVVGTPGHTPGHSSYLFSSGTRKLLVWGDIVHSHAVQFRHPEVSLEFDVNQAQAITTRKALFQRASEAGWAIAGAHLPFPGLGHVRKDPQGYAWVPVEFGPIRGDR</sequence>
<dbReference type="Pfam" id="PF00753">
    <property type="entry name" value="Lactamase_B"/>
    <property type="match status" value="1"/>
</dbReference>
<keyword evidence="3" id="KW-0378">Hydrolase</keyword>